<dbReference type="eggNOG" id="ENOG5032WXM">
    <property type="taxonomic scope" value="Bacteria"/>
</dbReference>
<dbReference type="STRING" id="247490.KSU1_C0983"/>
<dbReference type="SUPFAM" id="SSF55729">
    <property type="entry name" value="Acyl-CoA N-acyltransferases (Nat)"/>
    <property type="match status" value="1"/>
</dbReference>
<proteinExistence type="predicted"/>
<dbReference type="InterPro" id="IPR016181">
    <property type="entry name" value="Acyl_CoA_acyltransferase"/>
</dbReference>
<name>I3ILI4_9BACT</name>
<protein>
    <recommendedName>
        <fullName evidence="3">BioF2-like acetyltransferase domain-containing protein</fullName>
    </recommendedName>
</protein>
<reference evidence="1 2" key="1">
    <citation type="journal article" date="2012" name="FEBS Lett.">
        <title>Anammox organism KSU-1 expresses a NirK-type copper-containing nitrite reductase instead of a NirS-type with cytochrome cd1.</title>
        <authorList>
            <person name="Hira D."/>
            <person name="Toh H."/>
            <person name="Migita C.T."/>
            <person name="Okubo H."/>
            <person name="Nishiyama T."/>
            <person name="Hattori M."/>
            <person name="Furukawa K."/>
            <person name="Fujii T."/>
        </authorList>
    </citation>
    <scope>NUCLEOTIDE SEQUENCE [LARGE SCALE GENOMIC DNA]</scope>
</reference>
<gene>
    <name evidence="1" type="ORF">KSU1_C0983</name>
</gene>
<dbReference type="Proteomes" id="UP000002985">
    <property type="component" value="Unassembled WGS sequence"/>
</dbReference>
<dbReference type="AlphaFoldDB" id="I3ILI4"/>
<evidence type="ECO:0000313" key="2">
    <source>
        <dbReference type="Proteomes" id="UP000002985"/>
    </source>
</evidence>
<comment type="caution">
    <text evidence="1">The sequence shown here is derived from an EMBL/GenBank/DDBJ whole genome shotgun (WGS) entry which is preliminary data.</text>
</comment>
<accession>I3ILI4</accession>
<dbReference type="OrthoDB" id="940000at2"/>
<evidence type="ECO:0000313" key="1">
    <source>
        <dbReference type="EMBL" id="GAB62579.1"/>
    </source>
</evidence>
<dbReference type="EMBL" id="BAFH01000003">
    <property type="protein sequence ID" value="GAB62579.1"/>
    <property type="molecule type" value="Genomic_DNA"/>
</dbReference>
<keyword evidence="2" id="KW-1185">Reference proteome</keyword>
<organism evidence="1 2">
    <name type="scientific">Candidatus Jettenia caeni</name>
    <dbReference type="NCBI Taxonomy" id="247490"/>
    <lineage>
        <taxon>Bacteria</taxon>
        <taxon>Pseudomonadati</taxon>
        <taxon>Planctomycetota</taxon>
        <taxon>Candidatus Brocadiia</taxon>
        <taxon>Candidatus Brocadiales</taxon>
        <taxon>Candidatus Brocadiaceae</taxon>
        <taxon>Candidatus Jettenia</taxon>
    </lineage>
</organism>
<sequence length="389" mass="45444">MSISKLKELTVITRLACQKTPNCFHWLFSPIKLLYRLIRQLNQKFRVNVWVISGKESPETPIIFAGNGKNKNYIGTLAFDSSCNEINMGKIRRGNLPKIINKKYQDYFLRILEVNNTSHRVSDAEKGFLIPCWISQEADISVDTATLRKYEKQINKWNLQFEMTNERYQFDKFYNTMHLPYITKVYGNGAFLMPYENMKKNLKKCDLLLIKKDNEHIGGNLIIYEKDVPRLWSLGIKDGNTDYLKTGVTIAIDYFAIKYLKQKGYKKLNFGGTRAFLHDGVLQYKKRWGLQIVGSSKMGFLIQPLTKSVNVKNFFLRNPFIYIEEDKLNGAVFIESDQLCSQEDLKKIYKNYYVKGLSKLNIYLFGDNERNTGEIIPPELRERMSIQLF</sequence>
<evidence type="ECO:0008006" key="3">
    <source>
        <dbReference type="Google" id="ProtNLM"/>
    </source>
</evidence>
<dbReference type="Gene3D" id="3.40.630.30">
    <property type="match status" value="1"/>
</dbReference>